<dbReference type="SUPFAM" id="SSF51182">
    <property type="entry name" value="RmlC-like cupins"/>
    <property type="match status" value="1"/>
</dbReference>
<reference evidence="2 3" key="1">
    <citation type="submission" date="2019-03" db="EMBL/GenBank/DDBJ databases">
        <title>Genomic Encyclopedia of Type Strains, Phase III (KMG-III): the genomes of soil and plant-associated and newly described type strains.</title>
        <authorList>
            <person name="Whitman W."/>
        </authorList>
    </citation>
    <scope>NUCLEOTIDE SEQUENCE [LARGE SCALE GENOMIC DNA]</scope>
    <source>
        <strain evidence="2 3">VKM Ac-2527</strain>
    </source>
</reference>
<dbReference type="Pfam" id="PF12973">
    <property type="entry name" value="Cupin_7"/>
    <property type="match status" value="1"/>
</dbReference>
<dbReference type="Gene3D" id="2.60.120.10">
    <property type="entry name" value="Jelly Rolls"/>
    <property type="match status" value="1"/>
</dbReference>
<evidence type="ECO:0000313" key="2">
    <source>
        <dbReference type="EMBL" id="TDO54701.1"/>
    </source>
</evidence>
<dbReference type="Proteomes" id="UP000295388">
    <property type="component" value="Unassembled WGS sequence"/>
</dbReference>
<dbReference type="AlphaFoldDB" id="A0A4R6KQ72"/>
<dbReference type="EMBL" id="SNWQ01000001">
    <property type="protein sequence ID" value="TDO54701.1"/>
    <property type="molecule type" value="Genomic_DNA"/>
</dbReference>
<dbReference type="InterPro" id="IPR011051">
    <property type="entry name" value="RmlC_Cupin_sf"/>
</dbReference>
<accession>A0A4R6KQ72</accession>
<dbReference type="OrthoDB" id="9793147at2"/>
<organism evidence="2 3">
    <name type="scientific">Kribbella caucasensis</name>
    <dbReference type="NCBI Taxonomy" id="2512215"/>
    <lineage>
        <taxon>Bacteria</taxon>
        <taxon>Bacillati</taxon>
        <taxon>Actinomycetota</taxon>
        <taxon>Actinomycetes</taxon>
        <taxon>Propionibacteriales</taxon>
        <taxon>Kribbellaceae</taxon>
        <taxon>Kribbella</taxon>
    </lineage>
</organism>
<keyword evidence="3" id="KW-1185">Reference proteome</keyword>
<proteinExistence type="predicted"/>
<dbReference type="InterPro" id="IPR025979">
    <property type="entry name" value="ChrR-like_cupin_dom"/>
</dbReference>
<evidence type="ECO:0000313" key="3">
    <source>
        <dbReference type="Proteomes" id="UP000295388"/>
    </source>
</evidence>
<feature type="domain" description="ChrR-like cupin" evidence="1">
    <location>
        <begin position="7"/>
        <end position="107"/>
    </location>
</feature>
<name>A0A4R6KQ72_9ACTN</name>
<sequence>MKSEHEFFAINQVPWTEAGPGITQRLLSNDPEDGTLTRLARWAPGTQTTDEVIRHEYFEEVYLLEGSITDLTLGQTFTVGYYAARRPGMPHGPYRTDDGCTMLEIHHHG</sequence>
<evidence type="ECO:0000259" key="1">
    <source>
        <dbReference type="Pfam" id="PF12973"/>
    </source>
</evidence>
<gene>
    <name evidence="2" type="ORF">EV643_101491</name>
</gene>
<protein>
    <submittedName>
        <fullName evidence="2">ChrR-like protein with cupin domain</fullName>
    </submittedName>
</protein>
<dbReference type="RefSeq" id="WP_133798258.1">
    <property type="nucleotide sequence ID" value="NZ_SNWQ01000001.1"/>
</dbReference>
<dbReference type="InterPro" id="IPR014710">
    <property type="entry name" value="RmlC-like_jellyroll"/>
</dbReference>
<comment type="caution">
    <text evidence="2">The sequence shown here is derived from an EMBL/GenBank/DDBJ whole genome shotgun (WGS) entry which is preliminary data.</text>
</comment>